<dbReference type="Proteomes" id="UP000059425">
    <property type="component" value="Chromosome"/>
</dbReference>
<evidence type="ECO:0000313" key="2">
    <source>
        <dbReference type="Proteomes" id="UP000059425"/>
    </source>
</evidence>
<name>A0A0N9W283_PSEFL</name>
<gene>
    <name evidence="1" type="ORF">AO356_11225</name>
</gene>
<proteinExistence type="predicted"/>
<organism evidence="1 2">
    <name type="scientific">Pseudomonas fluorescens</name>
    <dbReference type="NCBI Taxonomy" id="294"/>
    <lineage>
        <taxon>Bacteria</taxon>
        <taxon>Pseudomonadati</taxon>
        <taxon>Pseudomonadota</taxon>
        <taxon>Gammaproteobacteria</taxon>
        <taxon>Pseudomonadales</taxon>
        <taxon>Pseudomonadaceae</taxon>
        <taxon>Pseudomonas</taxon>
    </lineage>
</organism>
<dbReference type="AlphaFoldDB" id="A0A0N9W283"/>
<dbReference type="RefSeq" id="WP_060739838.1">
    <property type="nucleotide sequence ID" value="NZ_CP012831.1"/>
</dbReference>
<reference evidence="1 2" key="2">
    <citation type="journal article" date="2018" name="Nature">
        <title>Mutant phenotypes for thousands of bacterial genes of unknown function.</title>
        <authorList>
            <person name="Price M.N."/>
            <person name="Wetmore K.M."/>
            <person name="Waters R.J."/>
            <person name="Callaghan M."/>
            <person name="Ray J."/>
            <person name="Liu H."/>
            <person name="Kuehl J.V."/>
            <person name="Melnyk R.A."/>
            <person name="Lamson J.S."/>
            <person name="Suh Y."/>
            <person name="Carlson H.K."/>
            <person name="Esquivel Z."/>
            <person name="Sadeeshkumar H."/>
            <person name="Chakraborty R."/>
            <person name="Zane G.M."/>
            <person name="Rubin B.E."/>
            <person name="Wall J.D."/>
            <person name="Visel A."/>
            <person name="Bristow J."/>
            <person name="Blow M.J."/>
            <person name="Arkin A.P."/>
            <person name="Deutschbauer A.M."/>
        </authorList>
    </citation>
    <scope>NUCLEOTIDE SEQUENCE [LARGE SCALE GENOMIC DNA]</scope>
    <source>
        <strain evidence="1 2">FW300-N2C3</strain>
    </source>
</reference>
<dbReference type="EMBL" id="CP012831">
    <property type="protein sequence ID" value="ALI07355.1"/>
    <property type="molecule type" value="Genomic_DNA"/>
</dbReference>
<sequence length="60" mass="6648">MAIEDTRKLIKVTNEGPANALIALGWTLLAVCVCQDGTSQYAEFHLGWQQEGEPAELPRY</sequence>
<reference evidence="2" key="1">
    <citation type="submission" date="2015-09" db="EMBL/GenBank/DDBJ databases">
        <title>Whole genome sequence of Pseudomonas fluorescens FW300-N2C3.</title>
        <authorList>
            <person name="Ray J."/>
            <person name="Melnyk R."/>
            <person name="Deutschbauer A."/>
        </authorList>
    </citation>
    <scope>NUCLEOTIDE SEQUENCE [LARGE SCALE GENOMIC DNA]</scope>
    <source>
        <strain evidence="2">FW300-N2C3</strain>
    </source>
</reference>
<dbReference type="OrthoDB" id="6995416at2"/>
<accession>A0A0N9W283</accession>
<evidence type="ECO:0000313" key="1">
    <source>
        <dbReference type="EMBL" id="ALI07355.1"/>
    </source>
</evidence>
<protein>
    <submittedName>
        <fullName evidence="1">Uncharacterized protein</fullName>
    </submittedName>
</protein>